<dbReference type="PANTHER" id="PTHR30136:SF35">
    <property type="entry name" value="HTH-TYPE TRANSCRIPTIONAL REGULATOR RV1719"/>
    <property type="match status" value="1"/>
</dbReference>
<dbReference type="GO" id="GO:0003677">
    <property type="term" value="F:DNA binding"/>
    <property type="evidence" value="ECO:0007669"/>
    <property type="project" value="UniProtKB-KW"/>
</dbReference>
<dbReference type="GO" id="GO:0003700">
    <property type="term" value="F:DNA-binding transcription factor activity"/>
    <property type="evidence" value="ECO:0007669"/>
    <property type="project" value="TreeGrafter"/>
</dbReference>
<dbReference type="PANTHER" id="PTHR30136">
    <property type="entry name" value="HELIX-TURN-HELIX TRANSCRIPTIONAL REGULATOR, ICLR FAMILY"/>
    <property type="match status" value="1"/>
</dbReference>
<dbReference type="InterPro" id="IPR029016">
    <property type="entry name" value="GAF-like_dom_sf"/>
</dbReference>
<dbReference type="GO" id="GO:0045892">
    <property type="term" value="P:negative regulation of DNA-templated transcription"/>
    <property type="evidence" value="ECO:0007669"/>
    <property type="project" value="TreeGrafter"/>
</dbReference>
<reference evidence="6 7" key="1">
    <citation type="journal article" date="2019" name="Int. J. Syst. Evol. Microbiol.">
        <title>The Global Catalogue of Microorganisms (GCM) 10K type strain sequencing project: providing services to taxonomists for standard genome sequencing and annotation.</title>
        <authorList>
            <consortium name="The Broad Institute Genomics Platform"/>
            <consortium name="The Broad Institute Genome Sequencing Center for Infectious Disease"/>
            <person name="Wu L."/>
            <person name="Ma J."/>
        </authorList>
    </citation>
    <scope>NUCLEOTIDE SEQUENCE [LARGE SCALE GENOMIC DNA]</scope>
    <source>
        <strain evidence="6 7">JCM 16330</strain>
    </source>
</reference>
<keyword evidence="7" id="KW-1185">Reference proteome</keyword>
<dbReference type="Proteomes" id="UP001500837">
    <property type="component" value="Unassembled WGS sequence"/>
</dbReference>
<evidence type="ECO:0000259" key="5">
    <source>
        <dbReference type="PROSITE" id="PS51078"/>
    </source>
</evidence>
<dbReference type="PROSITE" id="PS51078">
    <property type="entry name" value="ICLR_ED"/>
    <property type="match status" value="1"/>
</dbReference>
<dbReference type="InterPro" id="IPR036388">
    <property type="entry name" value="WH-like_DNA-bd_sf"/>
</dbReference>
<dbReference type="Gene3D" id="3.30.450.40">
    <property type="match status" value="1"/>
</dbReference>
<dbReference type="InterPro" id="IPR036390">
    <property type="entry name" value="WH_DNA-bd_sf"/>
</dbReference>
<gene>
    <name evidence="6" type="ORF">GCM10009066_21380</name>
</gene>
<dbReference type="PROSITE" id="PS51077">
    <property type="entry name" value="HTH_ICLR"/>
    <property type="match status" value="1"/>
</dbReference>
<dbReference type="Pfam" id="PF01614">
    <property type="entry name" value="IclR_C"/>
    <property type="match status" value="1"/>
</dbReference>
<dbReference type="SUPFAM" id="SSF46785">
    <property type="entry name" value="Winged helix' DNA-binding domain"/>
    <property type="match status" value="1"/>
</dbReference>
<feature type="domain" description="HTH iclR-type" evidence="4">
    <location>
        <begin position="8"/>
        <end position="67"/>
    </location>
</feature>
<sequence>MANGKRTYETTETSFEVIHAIERTGGATFTGLRSELNLPKSTLYYHLNTLEGLGYVAKENGAYQLGLRFLSHAENAKRKEPAYDIVRSKARDLADRMPEEIDFSTEENGRLVVVYHNIGGSAMTDFKIGQYLYMHTTADGKVLLSEMDEERVDEIIDQWGLPQLTENTITDRTELKAELDEIRERGYAINNEEHYDGLRSVGATITKPDGSVLGALAIDGATYRLTDQQIHDHAVDRLFETIDQIESEFKDE</sequence>
<dbReference type="AlphaFoldDB" id="A0AAV3S8C3"/>
<feature type="domain" description="IclR-ED" evidence="5">
    <location>
        <begin position="68"/>
        <end position="251"/>
    </location>
</feature>
<dbReference type="InterPro" id="IPR011991">
    <property type="entry name" value="ArsR-like_HTH"/>
</dbReference>
<evidence type="ECO:0000256" key="1">
    <source>
        <dbReference type="ARBA" id="ARBA00023015"/>
    </source>
</evidence>
<dbReference type="CDD" id="cd00090">
    <property type="entry name" value="HTH_ARSR"/>
    <property type="match status" value="1"/>
</dbReference>
<dbReference type="InterPro" id="IPR005471">
    <property type="entry name" value="Tscrpt_reg_IclR_N"/>
</dbReference>
<protein>
    <submittedName>
        <fullName evidence="6">IclR family transcriptional regulator</fullName>
    </submittedName>
</protein>
<proteinExistence type="predicted"/>
<dbReference type="EMBL" id="BAAABL010000066">
    <property type="protein sequence ID" value="GAA0307435.1"/>
    <property type="molecule type" value="Genomic_DNA"/>
</dbReference>
<evidence type="ECO:0000313" key="6">
    <source>
        <dbReference type="EMBL" id="GAA0307435.1"/>
    </source>
</evidence>
<dbReference type="SUPFAM" id="SSF55781">
    <property type="entry name" value="GAF domain-like"/>
    <property type="match status" value="1"/>
</dbReference>
<keyword evidence="3" id="KW-0804">Transcription</keyword>
<evidence type="ECO:0000313" key="7">
    <source>
        <dbReference type="Proteomes" id="UP001500837"/>
    </source>
</evidence>
<organism evidence="6 7">
    <name type="scientific">Halarchaeum salinum</name>
    <dbReference type="NCBI Taxonomy" id="489912"/>
    <lineage>
        <taxon>Archaea</taxon>
        <taxon>Methanobacteriati</taxon>
        <taxon>Methanobacteriota</taxon>
        <taxon>Stenosarchaea group</taxon>
        <taxon>Halobacteria</taxon>
        <taxon>Halobacteriales</taxon>
        <taxon>Halobacteriaceae</taxon>
    </lineage>
</organism>
<comment type="caution">
    <text evidence="6">The sequence shown here is derived from an EMBL/GenBank/DDBJ whole genome shotgun (WGS) entry which is preliminary data.</text>
</comment>
<evidence type="ECO:0000256" key="2">
    <source>
        <dbReference type="ARBA" id="ARBA00023125"/>
    </source>
</evidence>
<accession>A0AAV3S8C3</accession>
<dbReference type="InterPro" id="IPR014757">
    <property type="entry name" value="Tscrpt_reg_IclR_C"/>
</dbReference>
<dbReference type="RefSeq" id="WP_211313108.1">
    <property type="nucleotide sequence ID" value="NZ_BAAABL010000066.1"/>
</dbReference>
<evidence type="ECO:0000256" key="3">
    <source>
        <dbReference type="ARBA" id="ARBA00023163"/>
    </source>
</evidence>
<dbReference type="Pfam" id="PF09339">
    <property type="entry name" value="HTH_IclR"/>
    <property type="match status" value="1"/>
</dbReference>
<dbReference type="SMART" id="SM00346">
    <property type="entry name" value="HTH_ICLR"/>
    <property type="match status" value="1"/>
</dbReference>
<evidence type="ECO:0000259" key="4">
    <source>
        <dbReference type="PROSITE" id="PS51077"/>
    </source>
</evidence>
<dbReference type="InterPro" id="IPR050707">
    <property type="entry name" value="HTH_MetabolicPath_Reg"/>
</dbReference>
<keyword evidence="2" id="KW-0238">DNA-binding</keyword>
<keyword evidence="1" id="KW-0805">Transcription regulation</keyword>
<name>A0AAV3S8C3_9EURY</name>
<dbReference type="Gene3D" id="1.10.10.10">
    <property type="entry name" value="Winged helix-like DNA-binding domain superfamily/Winged helix DNA-binding domain"/>
    <property type="match status" value="1"/>
</dbReference>